<keyword evidence="1" id="KW-0812">Transmembrane</keyword>
<reference evidence="2 3" key="1">
    <citation type="submission" date="2015-04" db="EMBL/GenBank/DDBJ databases">
        <title>Complete genome sequence of Schizopora paradoxa KUC8140, a cosmopolitan wood degrader in East Asia.</title>
        <authorList>
            <consortium name="DOE Joint Genome Institute"/>
            <person name="Min B."/>
            <person name="Park H."/>
            <person name="Jang Y."/>
            <person name="Kim J.-J."/>
            <person name="Kim K.H."/>
            <person name="Pangilinan J."/>
            <person name="Lipzen A."/>
            <person name="Riley R."/>
            <person name="Grigoriev I.V."/>
            <person name="Spatafora J.W."/>
            <person name="Choi I.-G."/>
        </authorList>
    </citation>
    <scope>NUCLEOTIDE SEQUENCE [LARGE SCALE GENOMIC DNA]</scope>
    <source>
        <strain evidence="2 3">KUC8140</strain>
    </source>
</reference>
<dbReference type="EMBL" id="KQ085963">
    <property type="protein sequence ID" value="KLO13217.1"/>
    <property type="molecule type" value="Genomic_DNA"/>
</dbReference>
<protein>
    <submittedName>
        <fullName evidence="2">Uncharacterized protein</fullName>
    </submittedName>
</protein>
<dbReference type="STRING" id="27342.A0A0H2RNL7"/>
<sequence length="334" mass="36606">MDQSSQPSAALLSIIVEAGNGLLQTKYAYLAAYAVAIYDHFLTMDIETRYYFIIAMTLVLFVHPDFSVFVIPLVSIETCDRMLLFVPIGAGTPFTTLPNLIVALRVYALYERNKKLAWILFVYITAETAVSLWLDLTPSVSRIDVFAALGFPQISNAPAMHFCVPQLAASLTGLKSTSSQIMQTVFDTGVLALVLYKARRGGSGILALIARQGIAYYLLNLAVYLAWTLMLVVAPPESKYVMGGPALGLTLHLRSFNSDFDSQKTMAPFAAAKVQRRNSWVGVSSLGIQDNFRHGELSTTFELDDLDEMNGGGSEKKFQTLKEDAFSGTSSFTS</sequence>
<evidence type="ECO:0000313" key="3">
    <source>
        <dbReference type="Proteomes" id="UP000053477"/>
    </source>
</evidence>
<feature type="transmembrane region" description="Helical" evidence="1">
    <location>
        <begin position="214"/>
        <end position="234"/>
    </location>
</feature>
<organism evidence="2 3">
    <name type="scientific">Schizopora paradoxa</name>
    <dbReference type="NCBI Taxonomy" id="27342"/>
    <lineage>
        <taxon>Eukaryota</taxon>
        <taxon>Fungi</taxon>
        <taxon>Dikarya</taxon>
        <taxon>Basidiomycota</taxon>
        <taxon>Agaricomycotina</taxon>
        <taxon>Agaricomycetes</taxon>
        <taxon>Hymenochaetales</taxon>
        <taxon>Schizoporaceae</taxon>
        <taxon>Schizopora</taxon>
    </lineage>
</organism>
<dbReference type="Proteomes" id="UP000053477">
    <property type="component" value="Unassembled WGS sequence"/>
</dbReference>
<evidence type="ECO:0000256" key="1">
    <source>
        <dbReference type="SAM" id="Phobius"/>
    </source>
</evidence>
<proteinExistence type="predicted"/>
<dbReference type="AlphaFoldDB" id="A0A0H2RNL7"/>
<keyword evidence="3" id="KW-1185">Reference proteome</keyword>
<feature type="transmembrane region" description="Helical" evidence="1">
    <location>
        <begin position="82"/>
        <end position="104"/>
    </location>
</feature>
<name>A0A0H2RNL7_9AGAM</name>
<keyword evidence="1" id="KW-1133">Transmembrane helix</keyword>
<evidence type="ECO:0000313" key="2">
    <source>
        <dbReference type="EMBL" id="KLO13217.1"/>
    </source>
</evidence>
<accession>A0A0H2RNL7</accession>
<keyword evidence="1" id="KW-0472">Membrane</keyword>
<feature type="transmembrane region" description="Helical" evidence="1">
    <location>
        <begin position="116"/>
        <end position="134"/>
    </location>
</feature>
<feature type="transmembrane region" description="Helical" evidence="1">
    <location>
        <begin position="50"/>
        <end position="76"/>
    </location>
</feature>
<dbReference type="InParanoid" id="A0A0H2RNL7"/>
<gene>
    <name evidence="2" type="ORF">SCHPADRAFT_890199</name>
</gene>